<evidence type="ECO:0000256" key="2">
    <source>
        <dbReference type="SAM" id="Phobius"/>
    </source>
</evidence>
<feature type="coiled-coil region" evidence="1">
    <location>
        <begin position="117"/>
        <end position="144"/>
    </location>
</feature>
<dbReference type="RefSeq" id="WP_128673220.1">
    <property type="nucleotide sequence ID" value="NZ_RRCO01000001.1"/>
</dbReference>
<evidence type="ECO:0000313" key="4">
    <source>
        <dbReference type="Proteomes" id="UP000272490"/>
    </source>
</evidence>
<gene>
    <name evidence="3" type="ORF">EHV10_02250</name>
</gene>
<protein>
    <submittedName>
        <fullName evidence="3">Uncharacterized protein</fullName>
    </submittedName>
</protein>
<dbReference type="Proteomes" id="UP000272490">
    <property type="component" value="Unassembled WGS sequence"/>
</dbReference>
<keyword evidence="2" id="KW-0812">Transmembrane</keyword>
<name>A0A3P3R084_9FIRM</name>
<feature type="transmembrane region" description="Helical" evidence="2">
    <location>
        <begin position="23"/>
        <end position="40"/>
    </location>
</feature>
<keyword evidence="2" id="KW-1133">Transmembrane helix</keyword>
<dbReference type="OrthoDB" id="2083372at2"/>
<evidence type="ECO:0000313" key="3">
    <source>
        <dbReference type="EMBL" id="RRJ26857.1"/>
    </source>
</evidence>
<sequence>MRAMVEFLSYLSKGFAIIFESDIYKYFYLLCIAFSLFYIFRKAYIVAVSGGDFFAPYHISNGYFYIYNIFYLGKRKIALEDIKSIAIGCNRRKGYRIYEMILNLKSGKSAFLHFEKNKSNINRIEVLESELERYKIDVKKDNDV</sequence>
<proteinExistence type="predicted"/>
<accession>A0A3P3R084</accession>
<keyword evidence="4" id="KW-1185">Reference proteome</keyword>
<reference evidence="3 4" key="1">
    <citation type="submission" date="2018-11" db="EMBL/GenBank/DDBJ databases">
        <title>Genome sequencing of Lachnoanaerobaculum sp. KCOM 2030 (= ChDC B114).</title>
        <authorList>
            <person name="Kook J.-K."/>
            <person name="Park S.-N."/>
            <person name="Lim Y.K."/>
        </authorList>
    </citation>
    <scope>NUCLEOTIDE SEQUENCE [LARGE SCALE GENOMIC DNA]</scope>
    <source>
        <strain evidence="3 4">KCOM 2030</strain>
    </source>
</reference>
<organism evidence="3 4">
    <name type="scientific">Lachnoanaerobaculum gingivalis</name>
    <dbReference type="NCBI Taxonomy" id="2490855"/>
    <lineage>
        <taxon>Bacteria</taxon>
        <taxon>Bacillati</taxon>
        <taxon>Bacillota</taxon>
        <taxon>Clostridia</taxon>
        <taxon>Lachnospirales</taxon>
        <taxon>Lachnospiraceae</taxon>
        <taxon>Lachnoanaerobaculum</taxon>
    </lineage>
</organism>
<dbReference type="AlphaFoldDB" id="A0A3P3R084"/>
<dbReference type="EMBL" id="RRCO01000001">
    <property type="protein sequence ID" value="RRJ26857.1"/>
    <property type="molecule type" value="Genomic_DNA"/>
</dbReference>
<comment type="caution">
    <text evidence="3">The sequence shown here is derived from an EMBL/GenBank/DDBJ whole genome shotgun (WGS) entry which is preliminary data.</text>
</comment>
<keyword evidence="1" id="KW-0175">Coiled coil</keyword>
<evidence type="ECO:0000256" key="1">
    <source>
        <dbReference type="SAM" id="Coils"/>
    </source>
</evidence>
<keyword evidence="2" id="KW-0472">Membrane</keyword>